<evidence type="ECO:0000256" key="2">
    <source>
        <dbReference type="ARBA" id="ARBA00023015"/>
    </source>
</evidence>
<dbReference type="RefSeq" id="WP_116882626.1">
    <property type="nucleotide sequence ID" value="NZ_CAUFPP010000085.1"/>
</dbReference>
<protein>
    <submittedName>
        <fullName evidence="5">LacI family transcriptional regulator</fullName>
    </submittedName>
</protein>
<evidence type="ECO:0000313" key="6">
    <source>
        <dbReference type="Proteomes" id="UP000245959"/>
    </source>
</evidence>
<dbReference type="GO" id="GO:0000976">
    <property type="term" value="F:transcription cis-regulatory region binding"/>
    <property type="evidence" value="ECO:0007669"/>
    <property type="project" value="TreeGrafter"/>
</dbReference>
<organism evidence="5 6">
    <name type="scientific">Victivallis vadensis</name>
    <dbReference type="NCBI Taxonomy" id="172901"/>
    <lineage>
        <taxon>Bacteria</taxon>
        <taxon>Pseudomonadati</taxon>
        <taxon>Lentisphaerota</taxon>
        <taxon>Lentisphaeria</taxon>
        <taxon>Victivallales</taxon>
        <taxon>Victivallaceae</taxon>
        <taxon>Victivallis</taxon>
    </lineage>
</organism>
<dbReference type="Proteomes" id="UP000245959">
    <property type="component" value="Unassembled WGS sequence"/>
</dbReference>
<dbReference type="InterPro" id="IPR046335">
    <property type="entry name" value="LacI/GalR-like_sensor"/>
</dbReference>
<dbReference type="SMART" id="SM00354">
    <property type="entry name" value="HTH_LACI"/>
    <property type="match status" value="1"/>
</dbReference>
<dbReference type="Pfam" id="PF00356">
    <property type="entry name" value="LacI"/>
    <property type="match status" value="1"/>
</dbReference>
<dbReference type="GO" id="GO:0003700">
    <property type="term" value="F:DNA-binding transcription factor activity"/>
    <property type="evidence" value="ECO:0007669"/>
    <property type="project" value="TreeGrafter"/>
</dbReference>
<sequence length="333" mass="37646">MNPFKQAKTRDIAEAAGVSTATVSRVFSRHPYVSEEIRQKVLEIARKLHYAPTITSSRYLIGVMMRSIDEGILFNPYHNQLLHHVSQELFRRGFNIRIFGENQLPYLHKHSFAGVILTDSTVAEEIRESGIPVLLVNRIIPGMHSIVTDHREGIALAVRHLLENGHRRIGLLRLTDNWGSNERESGFRSALKQMGVEPDSSLIIQYKEADDPVRIVQQLWTFRPTAVIAEGETVGVPLNYAFYRLGIKVPEELSVITFEDPMNSQYMTPPQTTVFQNFAVLGQAVAETIADLCASEFRWPKVPECRVLNCSQLIERKSVRNIRSGVLADKGKS</sequence>
<keyword evidence="2" id="KW-0805">Transcription regulation</keyword>
<evidence type="ECO:0000256" key="4">
    <source>
        <dbReference type="ARBA" id="ARBA00023163"/>
    </source>
</evidence>
<dbReference type="PROSITE" id="PS50932">
    <property type="entry name" value="HTH_LACI_2"/>
    <property type="match status" value="1"/>
</dbReference>
<dbReference type="SUPFAM" id="SSF53822">
    <property type="entry name" value="Periplasmic binding protein-like I"/>
    <property type="match status" value="1"/>
</dbReference>
<accession>A0A2U1BAE4</accession>
<dbReference type="Gene3D" id="1.10.260.40">
    <property type="entry name" value="lambda repressor-like DNA-binding domains"/>
    <property type="match status" value="1"/>
</dbReference>
<dbReference type="InterPro" id="IPR010982">
    <property type="entry name" value="Lambda_DNA-bd_dom_sf"/>
</dbReference>
<dbReference type="SUPFAM" id="SSF47413">
    <property type="entry name" value="lambda repressor-like DNA-binding domains"/>
    <property type="match status" value="1"/>
</dbReference>
<dbReference type="InterPro" id="IPR000843">
    <property type="entry name" value="HTH_LacI"/>
</dbReference>
<reference evidence="5 6" key="1">
    <citation type="submission" date="2018-04" db="EMBL/GenBank/DDBJ databases">
        <title>Genomic Encyclopedia of Type Strains, Phase IV (KMG-IV): sequencing the most valuable type-strain genomes for metagenomic binning, comparative biology and taxonomic classification.</title>
        <authorList>
            <person name="Goeker M."/>
        </authorList>
    </citation>
    <scope>NUCLEOTIDE SEQUENCE [LARGE SCALE GENOMIC DNA]</scope>
    <source>
        <strain evidence="5 6">DSM 14823</strain>
    </source>
</reference>
<gene>
    <name evidence="5" type="ORF">C8D82_102173</name>
</gene>
<name>A0A2U1BAE4_9BACT</name>
<dbReference type="PANTHER" id="PTHR30146">
    <property type="entry name" value="LACI-RELATED TRANSCRIPTIONAL REPRESSOR"/>
    <property type="match status" value="1"/>
</dbReference>
<evidence type="ECO:0000256" key="3">
    <source>
        <dbReference type="ARBA" id="ARBA00023125"/>
    </source>
</evidence>
<evidence type="ECO:0000313" key="5">
    <source>
        <dbReference type="EMBL" id="PVY45601.1"/>
    </source>
</evidence>
<keyword evidence="3" id="KW-0238">DNA-binding</keyword>
<keyword evidence="6" id="KW-1185">Reference proteome</keyword>
<dbReference type="GeneID" id="78293959"/>
<dbReference type="PANTHER" id="PTHR30146:SF95">
    <property type="entry name" value="RIBOSE OPERON REPRESSOR"/>
    <property type="match status" value="1"/>
</dbReference>
<dbReference type="InterPro" id="IPR028082">
    <property type="entry name" value="Peripla_BP_I"/>
</dbReference>
<comment type="caution">
    <text evidence="5">The sequence shown here is derived from an EMBL/GenBank/DDBJ whole genome shotgun (WGS) entry which is preliminary data.</text>
</comment>
<dbReference type="Pfam" id="PF13377">
    <property type="entry name" value="Peripla_BP_3"/>
    <property type="match status" value="1"/>
</dbReference>
<dbReference type="AlphaFoldDB" id="A0A2U1BAE4"/>
<dbReference type="CDD" id="cd01392">
    <property type="entry name" value="HTH_LacI"/>
    <property type="match status" value="1"/>
</dbReference>
<evidence type="ECO:0000256" key="1">
    <source>
        <dbReference type="ARBA" id="ARBA00022491"/>
    </source>
</evidence>
<keyword evidence="4" id="KW-0804">Transcription</keyword>
<proteinExistence type="predicted"/>
<dbReference type="CDD" id="cd06267">
    <property type="entry name" value="PBP1_LacI_sugar_binding-like"/>
    <property type="match status" value="1"/>
</dbReference>
<dbReference type="Gene3D" id="3.40.50.2300">
    <property type="match status" value="2"/>
</dbReference>
<dbReference type="EMBL" id="QEKH01000002">
    <property type="protein sequence ID" value="PVY45601.1"/>
    <property type="molecule type" value="Genomic_DNA"/>
</dbReference>
<keyword evidence="1" id="KW-0678">Repressor</keyword>